<name>A0A1I0P1Q3_9BACT</name>
<evidence type="ECO:0000256" key="1">
    <source>
        <dbReference type="SAM" id="SignalP"/>
    </source>
</evidence>
<accession>A0A1I0P1Q3</accession>
<feature type="signal peptide" evidence="1">
    <location>
        <begin position="1"/>
        <end position="26"/>
    </location>
</feature>
<gene>
    <name evidence="2" type="ORF">SAMN04487850_1520</name>
</gene>
<evidence type="ECO:0000313" key="3">
    <source>
        <dbReference type="Proteomes" id="UP000199373"/>
    </source>
</evidence>
<dbReference type="EMBL" id="FOIQ01000003">
    <property type="protein sequence ID" value="SEW07985.1"/>
    <property type="molecule type" value="Genomic_DNA"/>
</dbReference>
<sequence length="174" mass="19870">MKKVLFYLLGTLVLILCSCSSGDSFLAQMGQTSLRNVWHSDCQYHTLTRNTIPEPTRLRLTYHEDTQSISGEYLDYRVNCAYTDAGMKIEVKDNGTILLNPWVETDNTANCICNVNIYFTIENITAQRFRLVLNQCTAVIMDEDGTTHEETWTDYDGFVSFKERNTILITPSGE</sequence>
<dbReference type="RefSeq" id="WP_143065750.1">
    <property type="nucleotide sequence ID" value="NZ_FOIQ01000003.1"/>
</dbReference>
<dbReference type="PROSITE" id="PS51257">
    <property type="entry name" value="PROKAR_LIPOPROTEIN"/>
    <property type="match status" value="1"/>
</dbReference>
<reference evidence="2 3" key="1">
    <citation type="submission" date="2016-10" db="EMBL/GenBank/DDBJ databases">
        <authorList>
            <person name="de Groot N.N."/>
        </authorList>
    </citation>
    <scope>NUCLEOTIDE SEQUENCE [LARGE SCALE GENOMIC DNA]</scope>
    <source>
        <strain evidence="2 3">TC2-24</strain>
    </source>
</reference>
<organism evidence="2 3">
    <name type="scientific">Prevotella aff. ruminicola Tc2-24</name>
    <dbReference type="NCBI Taxonomy" id="81582"/>
    <lineage>
        <taxon>Bacteria</taxon>
        <taxon>Pseudomonadati</taxon>
        <taxon>Bacteroidota</taxon>
        <taxon>Bacteroidia</taxon>
        <taxon>Bacteroidales</taxon>
        <taxon>Prevotellaceae</taxon>
        <taxon>Prevotella</taxon>
    </lineage>
</organism>
<dbReference type="AlphaFoldDB" id="A0A1I0P1Q3"/>
<proteinExistence type="predicted"/>
<keyword evidence="3" id="KW-1185">Reference proteome</keyword>
<evidence type="ECO:0008006" key="4">
    <source>
        <dbReference type="Google" id="ProtNLM"/>
    </source>
</evidence>
<feature type="chain" id="PRO_5011617659" description="Lipocalin-like domain-containing protein" evidence="1">
    <location>
        <begin position="27"/>
        <end position="174"/>
    </location>
</feature>
<protein>
    <recommendedName>
        <fullName evidence="4">Lipocalin-like domain-containing protein</fullName>
    </recommendedName>
</protein>
<dbReference type="Proteomes" id="UP000199373">
    <property type="component" value="Unassembled WGS sequence"/>
</dbReference>
<keyword evidence="1" id="KW-0732">Signal</keyword>
<evidence type="ECO:0000313" key="2">
    <source>
        <dbReference type="EMBL" id="SEW07985.1"/>
    </source>
</evidence>